<dbReference type="AlphaFoldDB" id="W4KET0"/>
<evidence type="ECO:0000256" key="1">
    <source>
        <dbReference type="SAM" id="MobiDB-lite"/>
    </source>
</evidence>
<dbReference type="KEGG" id="hir:HETIRDRAFT_449440"/>
<protein>
    <submittedName>
        <fullName evidence="2">Uncharacterized protein</fullName>
    </submittedName>
</protein>
<feature type="compositionally biased region" description="Low complexity" evidence="1">
    <location>
        <begin position="203"/>
        <end position="212"/>
    </location>
</feature>
<reference evidence="2 3" key="1">
    <citation type="journal article" date="2012" name="New Phytol.">
        <title>Insight into trade-off between wood decay and parasitism from the genome of a fungal forest pathogen.</title>
        <authorList>
            <person name="Olson A."/>
            <person name="Aerts A."/>
            <person name="Asiegbu F."/>
            <person name="Belbahri L."/>
            <person name="Bouzid O."/>
            <person name="Broberg A."/>
            <person name="Canback B."/>
            <person name="Coutinho P.M."/>
            <person name="Cullen D."/>
            <person name="Dalman K."/>
            <person name="Deflorio G."/>
            <person name="van Diepen L.T."/>
            <person name="Dunand C."/>
            <person name="Duplessis S."/>
            <person name="Durling M."/>
            <person name="Gonthier P."/>
            <person name="Grimwood J."/>
            <person name="Fossdal C.G."/>
            <person name="Hansson D."/>
            <person name="Henrissat B."/>
            <person name="Hietala A."/>
            <person name="Himmelstrand K."/>
            <person name="Hoffmeister D."/>
            <person name="Hogberg N."/>
            <person name="James T.Y."/>
            <person name="Karlsson M."/>
            <person name="Kohler A."/>
            <person name="Kues U."/>
            <person name="Lee Y.H."/>
            <person name="Lin Y.C."/>
            <person name="Lind M."/>
            <person name="Lindquist E."/>
            <person name="Lombard V."/>
            <person name="Lucas S."/>
            <person name="Lunden K."/>
            <person name="Morin E."/>
            <person name="Murat C."/>
            <person name="Park J."/>
            <person name="Raffaello T."/>
            <person name="Rouze P."/>
            <person name="Salamov A."/>
            <person name="Schmutz J."/>
            <person name="Solheim H."/>
            <person name="Stahlberg J."/>
            <person name="Velez H."/>
            <person name="de Vries R.P."/>
            <person name="Wiebenga A."/>
            <person name="Woodward S."/>
            <person name="Yakovlev I."/>
            <person name="Garbelotto M."/>
            <person name="Martin F."/>
            <person name="Grigoriev I.V."/>
            <person name="Stenlid J."/>
        </authorList>
    </citation>
    <scope>NUCLEOTIDE SEQUENCE [LARGE SCALE GENOMIC DNA]</scope>
    <source>
        <strain evidence="2 3">TC 32-1</strain>
    </source>
</reference>
<feature type="compositionally biased region" description="Low complexity" evidence="1">
    <location>
        <begin position="246"/>
        <end position="265"/>
    </location>
</feature>
<organism evidence="2 3">
    <name type="scientific">Heterobasidion irregulare (strain TC 32-1)</name>
    <dbReference type="NCBI Taxonomy" id="747525"/>
    <lineage>
        <taxon>Eukaryota</taxon>
        <taxon>Fungi</taxon>
        <taxon>Dikarya</taxon>
        <taxon>Basidiomycota</taxon>
        <taxon>Agaricomycotina</taxon>
        <taxon>Agaricomycetes</taxon>
        <taxon>Russulales</taxon>
        <taxon>Bondarzewiaceae</taxon>
        <taxon>Heterobasidion</taxon>
        <taxon>Heterobasidion annosum species complex</taxon>
    </lineage>
</organism>
<sequence length="334" mass="36193">MAARPAWSIIEPGLRHPPPPGPTRTPVPIPSPSLSPSHAPHTHPSSSGPHHYTPLAAVTWPSLDAVPSRSFRPAEHCSCTAPATAPFPTITLGSPRPGPSALWPPFGLPLPLPASPAASSTPSHAKLSSSHTTARHAKTFRDTRPARHPRFPPTHPPVTGSPSPVRLSVFSERKVPAANDIGIEFEARAQDTTRRDRKPSPRPSSSRSAAPALSPPFLPAPTPPPRNLNRHSALDPHVQNSHRTPDPAQQSTPTPQSTSTTMATRTPRHKRRGPTQPDARPDPNRTQLRIRVPRPRAPPPNRSRGPQSNRPQPLPYLQYTIPLPHRTAPHHSRI</sequence>
<name>W4KET0_HETIT</name>
<feature type="region of interest" description="Disordered" evidence="1">
    <location>
        <begin position="73"/>
        <end position="334"/>
    </location>
</feature>
<dbReference type="HOGENOM" id="CLU_831730_0_0_1"/>
<feature type="compositionally biased region" description="Pro residues" evidence="1">
    <location>
        <begin position="213"/>
        <end position="226"/>
    </location>
</feature>
<feature type="compositionally biased region" description="Pro residues" evidence="1">
    <location>
        <begin position="15"/>
        <end position="33"/>
    </location>
</feature>
<feature type="compositionally biased region" description="Low complexity" evidence="1">
    <location>
        <begin position="34"/>
        <end position="54"/>
    </location>
</feature>
<feature type="compositionally biased region" description="Low complexity" evidence="1">
    <location>
        <begin position="80"/>
        <end position="89"/>
    </location>
</feature>
<dbReference type="Proteomes" id="UP000030671">
    <property type="component" value="Unassembled WGS sequence"/>
</dbReference>
<dbReference type="EMBL" id="KI925456">
    <property type="protein sequence ID" value="ETW83805.1"/>
    <property type="molecule type" value="Genomic_DNA"/>
</dbReference>
<dbReference type="RefSeq" id="XP_009543551.1">
    <property type="nucleotide sequence ID" value="XM_009545256.1"/>
</dbReference>
<dbReference type="InParanoid" id="W4KET0"/>
<evidence type="ECO:0000313" key="2">
    <source>
        <dbReference type="EMBL" id="ETW83805.1"/>
    </source>
</evidence>
<feature type="region of interest" description="Disordered" evidence="1">
    <location>
        <begin position="1"/>
        <end position="54"/>
    </location>
</feature>
<proteinExistence type="predicted"/>
<dbReference type="GeneID" id="20675946"/>
<evidence type="ECO:0000313" key="3">
    <source>
        <dbReference type="Proteomes" id="UP000030671"/>
    </source>
</evidence>
<feature type="compositionally biased region" description="Basic and acidic residues" evidence="1">
    <location>
        <begin position="185"/>
        <end position="194"/>
    </location>
</feature>
<accession>W4KET0</accession>
<keyword evidence="3" id="KW-1185">Reference proteome</keyword>
<gene>
    <name evidence="2" type="ORF">HETIRDRAFT_449440</name>
</gene>